<dbReference type="SUPFAM" id="SSF55031">
    <property type="entry name" value="Bacterial exopeptidase dimerisation domain"/>
    <property type="match status" value="1"/>
</dbReference>
<proteinExistence type="inferred from homology"/>
<evidence type="ECO:0000313" key="7">
    <source>
        <dbReference type="EMBL" id="KKR30675.1"/>
    </source>
</evidence>
<dbReference type="PANTHER" id="PTHR43808:SF8">
    <property type="entry name" value="PEPTIDASE M20 DIMERISATION DOMAIN-CONTAINING PROTEIN"/>
    <property type="match status" value="1"/>
</dbReference>
<organism evidence="7 8">
    <name type="scientific">Candidatus Woesebacteria bacterium GW2011_GWA1_39_8</name>
    <dbReference type="NCBI Taxonomy" id="1618552"/>
    <lineage>
        <taxon>Bacteria</taxon>
        <taxon>Candidatus Woeseibacteriota</taxon>
    </lineage>
</organism>
<keyword evidence="3" id="KW-0479">Metal-binding</keyword>
<dbReference type="InterPro" id="IPR002933">
    <property type="entry name" value="Peptidase_M20"/>
</dbReference>
<dbReference type="AlphaFoldDB" id="A0A0G0S7G3"/>
<dbReference type="PANTHER" id="PTHR43808">
    <property type="entry name" value="ACETYLORNITHINE DEACETYLASE"/>
    <property type="match status" value="1"/>
</dbReference>
<dbReference type="InterPro" id="IPR050072">
    <property type="entry name" value="Peptidase_M20A"/>
</dbReference>
<dbReference type="InterPro" id="IPR036264">
    <property type="entry name" value="Bact_exopeptidase_dim_dom"/>
</dbReference>
<comment type="cofactor">
    <cofactor evidence="1">
        <name>Zn(2+)</name>
        <dbReference type="ChEBI" id="CHEBI:29105"/>
    </cofactor>
</comment>
<evidence type="ECO:0000256" key="1">
    <source>
        <dbReference type="ARBA" id="ARBA00001947"/>
    </source>
</evidence>
<comment type="similarity">
    <text evidence="2">Belongs to the peptidase M20A family.</text>
</comment>
<feature type="domain" description="Peptidase M20 dimerisation" evidence="6">
    <location>
        <begin position="164"/>
        <end position="260"/>
    </location>
</feature>
<evidence type="ECO:0000313" key="8">
    <source>
        <dbReference type="Proteomes" id="UP000034793"/>
    </source>
</evidence>
<dbReference type="Proteomes" id="UP000034793">
    <property type="component" value="Unassembled WGS sequence"/>
</dbReference>
<evidence type="ECO:0000256" key="3">
    <source>
        <dbReference type="ARBA" id="ARBA00022723"/>
    </source>
</evidence>
<keyword evidence="5" id="KW-0862">Zinc</keyword>
<dbReference type="GO" id="GO:0016787">
    <property type="term" value="F:hydrolase activity"/>
    <property type="evidence" value="ECO:0007669"/>
    <property type="project" value="UniProtKB-KW"/>
</dbReference>
<dbReference type="GO" id="GO:0046872">
    <property type="term" value="F:metal ion binding"/>
    <property type="evidence" value="ECO:0007669"/>
    <property type="project" value="UniProtKB-KW"/>
</dbReference>
<reference evidence="7 8" key="1">
    <citation type="journal article" date="2015" name="Nature">
        <title>rRNA introns, odd ribosomes, and small enigmatic genomes across a large radiation of phyla.</title>
        <authorList>
            <person name="Brown C.T."/>
            <person name="Hug L.A."/>
            <person name="Thomas B.C."/>
            <person name="Sharon I."/>
            <person name="Castelle C.J."/>
            <person name="Singh A."/>
            <person name="Wilkins M.J."/>
            <person name="Williams K.H."/>
            <person name="Banfield J.F."/>
        </authorList>
    </citation>
    <scope>NUCLEOTIDE SEQUENCE [LARGE SCALE GENOMIC DNA]</scope>
</reference>
<evidence type="ECO:0000259" key="6">
    <source>
        <dbReference type="Pfam" id="PF07687"/>
    </source>
</evidence>
<dbReference type="Gene3D" id="3.30.70.360">
    <property type="match status" value="1"/>
</dbReference>
<name>A0A0G0S7G3_9BACT</name>
<dbReference type="SUPFAM" id="SSF53187">
    <property type="entry name" value="Zn-dependent exopeptidases"/>
    <property type="match status" value="1"/>
</dbReference>
<evidence type="ECO:0000256" key="4">
    <source>
        <dbReference type="ARBA" id="ARBA00022801"/>
    </source>
</evidence>
<dbReference type="EMBL" id="LBXL01000003">
    <property type="protein sequence ID" value="KKR30675.1"/>
    <property type="molecule type" value="Genomic_DNA"/>
</dbReference>
<dbReference type="InterPro" id="IPR011650">
    <property type="entry name" value="Peptidase_M20_dimer"/>
</dbReference>
<dbReference type="Gene3D" id="3.40.630.10">
    <property type="entry name" value="Zn peptidases"/>
    <property type="match status" value="1"/>
</dbReference>
<gene>
    <name evidence="7" type="ORF">UT61_C0003G0003</name>
</gene>
<evidence type="ECO:0000256" key="5">
    <source>
        <dbReference type="ARBA" id="ARBA00022833"/>
    </source>
</evidence>
<dbReference type="Pfam" id="PF07687">
    <property type="entry name" value="M20_dimer"/>
    <property type="match status" value="1"/>
</dbReference>
<sequence length="356" mass="40191">MINKILCLSKKLIEIPSNKENPNALREVLRVCEKELKVLQSKKFKKKEVPSLLYYNTPKIPKRFKIILNAHLDVVPAKDKQYKPKIVGDKLYGRGANDMKAAAAVMIFVYKELSKKVKYPLGLQLVADEETGGFNGTKYQIGKGVRADFVIAGEPTDLGVNNKAKGIVWIKVKAKGKSAHGAYIWQGENAIYMVTEFLNKLKEKYPVPKKEIWKTTMNVAKVVTSNETFNKVPDDCEAWLDIRYIPEDSDTITQRIKSLVPKGVELEIILKEPAQLTYENNPFVKKLRESTKEITGKLAPVIVKHGASDIRHHNQIGCDGVTFGPIGKGLHTDNEWVSVKSLSDYYEILKDFLLSF</sequence>
<comment type="caution">
    <text evidence="7">The sequence shown here is derived from an EMBL/GenBank/DDBJ whole genome shotgun (WGS) entry which is preliminary data.</text>
</comment>
<keyword evidence="4" id="KW-0378">Hydrolase</keyword>
<dbReference type="Pfam" id="PF01546">
    <property type="entry name" value="Peptidase_M20"/>
    <property type="match status" value="1"/>
</dbReference>
<evidence type="ECO:0000256" key="2">
    <source>
        <dbReference type="ARBA" id="ARBA00006247"/>
    </source>
</evidence>
<accession>A0A0G0S7G3</accession>
<protein>
    <submittedName>
        <fullName evidence="7">Succinyl-diaminopimelate desuccinylase</fullName>
    </submittedName>
</protein>